<dbReference type="InterPro" id="IPR050596">
    <property type="entry name" value="AspAT/PAT-like"/>
</dbReference>
<evidence type="ECO:0000259" key="6">
    <source>
        <dbReference type="Pfam" id="PF00155"/>
    </source>
</evidence>
<protein>
    <submittedName>
        <fullName evidence="7">Aminotransferase class I/II-fold pyridoxal phosphate-dependent enzyme</fullName>
    </submittedName>
</protein>
<evidence type="ECO:0000256" key="2">
    <source>
        <dbReference type="ARBA" id="ARBA00007441"/>
    </source>
</evidence>
<evidence type="ECO:0000256" key="4">
    <source>
        <dbReference type="ARBA" id="ARBA00022679"/>
    </source>
</evidence>
<proteinExistence type="inferred from homology"/>
<dbReference type="PANTHER" id="PTHR46383">
    <property type="entry name" value="ASPARTATE AMINOTRANSFERASE"/>
    <property type="match status" value="1"/>
</dbReference>
<comment type="cofactor">
    <cofactor evidence="1">
        <name>pyridoxal 5'-phosphate</name>
        <dbReference type="ChEBI" id="CHEBI:597326"/>
    </cofactor>
</comment>
<dbReference type="PANTHER" id="PTHR46383:SF1">
    <property type="entry name" value="ASPARTATE AMINOTRANSFERASE"/>
    <property type="match status" value="1"/>
</dbReference>
<name>A0A419F0J6_9BACT</name>
<dbReference type="SUPFAM" id="SSF53383">
    <property type="entry name" value="PLP-dependent transferases"/>
    <property type="match status" value="1"/>
</dbReference>
<sequence>MTLSERARCLKPSSTLAITAKAKAMRAEGIDVIGFGAGEPDFDTPDHIKDAAIEAIRGGFTKYTDASGMPELKDAVAMKFSRDNGIKYERSEITIGCGAKQLIYNIFQVVCDPGDEVLIPSPFWVSYPEQVCLANGVPKFVTTTNFKMSAEQFESAITPKTKMLVLNSPSNPTGAVYSRKELEAVGEVALKHRIMILSDECYEKILYDGREHHSIA</sequence>
<dbReference type="GO" id="GO:0008483">
    <property type="term" value="F:transaminase activity"/>
    <property type="evidence" value="ECO:0007669"/>
    <property type="project" value="UniProtKB-KW"/>
</dbReference>
<comment type="similarity">
    <text evidence="2">Belongs to the class-I pyridoxal-phosphate-dependent aminotransferase family.</text>
</comment>
<organism evidence="7 8">
    <name type="scientific">Candidatus Abyssobacteria bacterium SURF_17</name>
    <dbReference type="NCBI Taxonomy" id="2093361"/>
    <lineage>
        <taxon>Bacteria</taxon>
        <taxon>Pseudomonadati</taxon>
        <taxon>Candidatus Hydrogenedentota</taxon>
        <taxon>Candidatus Abyssobacteria</taxon>
    </lineage>
</organism>
<evidence type="ECO:0000256" key="5">
    <source>
        <dbReference type="ARBA" id="ARBA00022898"/>
    </source>
</evidence>
<keyword evidence="3 7" id="KW-0032">Aminotransferase</keyword>
<dbReference type="Proteomes" id="UP000285961">
    <property type="component" value="Unassembled WGS sequence"/>
</dbReference>
<dbReference type="Gene3D" id="3.90.1150.10">
    <property type="entry name" value="Aspartate Aminotransferase, domain 1"/>
    <property type="match status" value="1"/>
</dbReference>
<dbReference type="InterPro" id="IPR015421">
    <property type="entry name" value="PyrdxlP-dep_Trfase_major"/>
</dbReference>
<dbReference type="GO" id="GO:0006520">
    <property type="term" value="P:amino acid metabolic process"/>
    <property type="evidence" value="ECO:0007669"/>
    <property type="project" value="InterPro"/>
</dbReference>
<evidence type="ECO:0000256" key="1">
    <source>
        <dbReference type="ARBA" id="ARBA00001933"/>
    </source>
</evidence>
<dbReference type="AlphaFoldDB" id="A0A419F0J6"/>
<accession>A0A419F0J6</accession>
<evidence type="ECO:0000313" key="8">
    <source>
        <dbReference type="Proteomes" id="UP000285961"/>
    </source>
</evidence>
<reference evidence="7 8" key="1">
    <citation type="journal article" date="2017" name="ISME J.">
        <title>Energy and carbon metabolisms in a deep terrestrial subsurface fluid microbial community.</title>
        <authorList>
            <person name="Momper L."/>
            <person name="Jungbluth S.P."/>
            <person name="Lee M.D."/>
            <person name="Amend J.P."/>
        </authorList>
    </citation>
    <scope>NUCLEOTIDE SEQUENCE [LARGE SCALE GENOMIC DNA]</scope>
    <source>
        <strain evidence="7">SURF_17</strain>
    </source>
</reference>
<dbReference type="InterPro" id="IPR015424">
    <property type="entry name" value="PyrdxlP-dep_Trfase"/>
</dbReference>
<dbReference type="CDD" id="cd00609">
    <property type="entry name" value="AAT_like"/>
    <property type="match status" value="1"/>
</dbReference>
<feature type="non-terminal residue" evidence="7">
    <location>
        <position position="216"/>
    </location>
</feature>
<dbReference type="EMBL" id="QZKI01000060">
    <property type="protein sequence ID" value="RJP71406.1"/>
    <property type="molecule type" value="Genomic_DNA"/>
</dbReference>
<dbReference type="GO" id="GO:0030170">
    <property type="term" value="F:pyridoxal phosphate binding"/>
    <property type="evidence" value="ECO:0007669"/>
    <property type="project" value="InterPro"/>
</dbReference>
<dbReference type="Gene3D" id="3.40.640.10">
    <property type="entry name" value="Type I PLP-dependent aspartate aminotransferase-like (Major domain)"/>
    <property type="match status" value="1"/>
</dbReference>
<keyword evidence="4 7" id="KW-0808">Transferase</keyword>
<keyword evidence="5" id="KW-0663">Pyridoxal phosphate</keyword>
<evidence type="ECO:0000256" key="3">
    <source>
        <dbReference type="ARBA" id="ARBA00022576"/>
    </source>
</evidence>
<dbReference type="InterPro" id="IPR004839">
    <property type="entry name" value="Aminotransferase_I/II_large"/>
</dbReference>
<dbReference type="InterPro" id="IPR015422">
    <property type="entry name" value="PyrdxlP-dep_Trfase_small"/>
</dbReference>
<feature type="domain" description="Aminotransferase class I/classII large" evidence="6">
    <location>
        <begin position="31"/>
        <end position="209"/>
    </location>
</feature>
<gene>
    <name evidence="7" type="ORF">C4532_07740</name>
</gene>
<comment type="caution">
    <text evidence="7">The sequence shown here is derived from an EMBL/GenBank/DDBJ whole genome shotgun (WGS) entry which is preliminary data.</text>
</comment>
<evidence type="ECO:0000313" key="7">
    <source>
        <dbReference type="EMBL" id="RJP71406.1"/>
    </source>
</evidence>
<dbReference type="Pfam" id="PF00155">
    <property type="entry name" value="Aminotran_1_2"/>
    <property type="match status" value="1"/>
</dbReference>